<protein>
    <submittedName>
        <fullName evidence="7">Acetylpolyamine amidohydrolase</fullName>
    </submittedName>
</protein>
<feature type="domain" description="Histone deacetylase" evidence="6">
    <location>
        <begin position="30"/>
        <end position="344"/>
    </location>
</feature>
<dbReference type="EMBL" id="BJYU01000070">
    <property type="protein sequence ID" value="GEO16653.1"/>
    <property type="molecule type" value="Genomic_DNA"/>
</dbReference>
<organism evidence="7 8">
    <name type="scientific">Microvirga aerophila</name>
    <dbReference type="NCBI Taxonomy" id="670291"/>
    <lineage>
        <taxon>Bacteria</taxon>
        <taxon>Pseudomonadati</taxon>
        <taxon>Pseudomonadota</taxon>
        <taxon>Alphaproteobacteria</taxon>
        <taxon>Hyphomicrobiales</taxon>
        <taxon>Methylobacteriaceae</taxon>
        <taxon>Microvirga</taxon>
    </lineage>
</organism>
<reference evidence="7 8" key="1">
    <citation type="submission" date="2019-07" db="EMBL/GenBank/DDBJ databases">
        <title>Whole genome shotgun sequence of Microvirga aerophila NBRC 106136.</title>
        <authorList>
            <person name="Hosoyama A."/>
            <person name="Uohara A."/>
            <person name="Ohji S."/>
            <person name="Ichikawa N."/>
        </authorList>
    </citation>
    <scope>NUCLEOTIDE SEQUENCE [LARGE SCALE GENOMIC DNA]</scope>
    <source>
        <strain evidence="7 8">NBRC 106136</strain>
    </source>
</reference>
<evidence type="ECO:0000313" key="8">
    <source>
        <dbReference type="Proteomes" id="UP000321085"/>
    </source>
</evidence>
<keyword evidence="8" id="KW-1185">Reference proteome</keyword>
<name>A0A512BXI0_9HYPH</name>
<dbReference type="Pfam" id="PF00850">
    <property type="entry name" value="Hist_deacetyl"/>
    <property type="match status" value="1"/>
</dbReference>
<dbReference type="PANTHER" id="PTHR10625">
    <property type="entry name" value="HISTONE DEACETYLASE HDAC1-RELATED"/>
    <property type="match status" value="1"/>
</dbReference>
<dbReference type="PRINTS" id="PR01270">
    <property type="entry name" value="HDASUPER"/>
</dbReference>
<evidence type="ECO:0000256" key="4">
    <source>
        <dbReference type="ARBA" id="ARBA00022801"/>
    </source>
</evidence>
<dbReference type="PANTHER" id="PTHR10625:SF17">
    <property type="entry name" value="HISTONE DEACETYLASE 8"/>
    <property type="match status" value="1"/>
</dbReference>
<keyword evidence="4 7" id="KW-0378">Hydrolase</keyword>
<evidence type="ECO:0000256" key="5">
    <source>
        <dbReference type="ARBA" id="ARBA00022833"/>
    </source>
</evidence>
<evidence type="ECO:0000256" key="3">
    <source>
        <dbReference type="ARBA" id="ARBA00022723"/>
    </source>
</evidence>
<evidence type="ECO:0000259" key="6">
    <source>
        <dbReference type="Pfam" id="PF00850"/>
    </source>
</evidence>
<dbReference type="SUPFAM" id="SSF52768">
    <property type="entry name" value="Arginase/deacetylase"/>
    <property type="match status" value="1"/>
</dbReference>
<dbReference type="Proteomes" id="UP000321085">
    <property type="component" value="Unassembled WGS sequence"/>
</dbReference>
<evidence type="ECO:0000256" key="1">
    <source>
        <dbReference type="ARBA" id="ARBA00001947"/>
    </source>
</evidence>
<keyword evidence="5" id="KW-0862">Zinc</keyword>
<dbReference type="CDD" id="cd10001">
    <property type="entry name" value="HDAC_classII_APAH"/>
    <property type="match status" value="1"/>
</dbReference>
<dbReference type="InterPro" id="IPR023801">
    <property type="entry name" value="His_deacetylse_dom"/>
</dbReference>
<dbReference type="GO" id="GO:0040029">
    <property type="term" value="P:epigenetic regulation of gene expression"/>
    <property type="evidence" value="ECO:0007669"/>
    <property type="project" value="TreeGrafter"/>
</dbReference>
<accession>A0A512BXI0</accession>
<sequence length="355" mass="38616">MRAFFHPDQSLHDPQQFMRVGVISDPKDLPSRTEALLSALAQRGVIPEQPSDYGIQPALTIHAKPYLEFLQTAYERWRAIPEAGPEVLPNVSPYWNGSPAQHQRPACRSSSVVAQAGYYLGDLAVPISAHTWTSALRSSHSATAAVDAVLDGAGVAYALCRPSGHHARVDRASGFCYINSSAIAAQRLRSQFGRVAVLDVDAHHGDGTQEIFYRRRDVLTVSTHVDPDAYYPYYIGYADELGHGEGEGYNLNIPVPPKSGDEAYHRAIDQGVDKILTFRAQALVVALGYDSHRDDPIGLLNVSTEGFRGIGERIRAIGLPTVVVQEGGYQISVIGDCLEQFLAGLVGNQTLLQEG</sequence>
<proteinExistence type="inferred from homology"/>
<dbReference type="RefSeq" id="WP_147022039.1">
    <property type="nucleotide sequence ID" value="NZ_BJYU01000070.1"/>
</dbReference>
<dbReference type="AlphaFoldDB" id="A0A512BXI0"/>
<dbReference type="InterPro" id="IPR023696">
    <property type="entry name" value="Ureohydrolase_dom_sf"/>
</dbReference>
<dbReference type="InterPro" id="IPR037138">
    <property type="entry name" value="His_deacetylse_dom_sf"/>
</dbReference>
<keyword evidence="3" id="KW-0479">Metal-binding</keyword>
<comment type="cofactor">
    <cofactor evidence="1">
        <name>Zn(2+)</name>
        <dbReference type="ChEBI" id="CHEBI:29105"/>
    </cofactor>
</comment>
<comment type="caution">
    <text evidence="7">The sequence shown here is derived from an EMBL/GenBank/DDBJ whole genome shotgun (WGS) entry which is preliminary data.</text>
</comment>
<comment type="similarity">
    <text evidence="2">Belongs to the histone deacetylase family.</text>
</comment>
<gene>
    <name evidence="7" type="ORF">MAE02_43490</name>
</gene>
<evidence type="ECO:0000313" key="7">
    <source>
        <dbReference type="EMBL" id="GEO16653.1"/>
    </source>
</evidence>
<dbReference type="InterPro" id="IPR000286">
    <property type="entry name" value="HDACs"/>
</dbReference>
<dbReference type="GO" id="GO:0046872">
    <property type="term" value="F:metal ion binding"/>
    <property type="evidence" value="ECO:0007669"/>
    <property type="project" value="UniProtKB-KW"/>
</dbReference>
<evidence type="ECO:0000256" key="2">
    <source>
        <dbReference type="ARBA" id="ARBA00005947"/>
    </source>
</evidence>
<dbReference type="GO" id="GO:0004407">
    <property type="term" value="F:histone deacetylase activity"/>
    <property type="evidence" value="ECO:0007669"/>
    <property type="project" value="TreeGrafter"/>
</dbReference>
<dbReference type="Gene3D" id="3.40.800.20">
    <property type="entry name" value="Histone deacetylase domain"/>
    <property type="match status" value="1"/>
</dbReference>
<dbReference type="GO" id="GO:0016787">
    <property type="term" value="F:hydrolase activity"/>
    <property type="evidence" value="ECO:0007669"/>
    <property type="project" value="UniProtKB-KW"/>
</dbReference>